<gene>
    <name evidence="1" type="ORF">QH73_0007010</name>
</gene>
<name>A0A9X5I4C3_9CYAN</name>
<evidence type="ECO:0000313" key="2">
    <source>
        <dbReference type="Proteomes" id="UP000031532"/>
    </source>
</evidence>
<accession>A0A9X5I4C3</accession>
<dbReference type="RefSeq" id="WP_039715748.1">
    <property type="nucleotide sequence ID" value="NZ_JTJC03000001.1"/>
</dbReference>
<dbReference type="OrthoDB" id="514866at2"/>
<proteinExistence type="predicted"/>
<evidence type="ECO:0000313" key="1">
    <source>
        <dbReference type="EMBL" id="NHC34409.1"/>
    </source>
</evidence>
<keyword evidence="1" id="KW-0012">Acyltransferase</keyword>
<protein>
    <submittedName>
        <fullName evidence="1">Acyltransferase</fullName>
    </submittedName>
</protein>
<dbReference type="AlphaFoldDB" id="A0A9X5I4C3"/>
<dbReference type="EMBL" id="JTJC03000001">
    <property type="protein sequence ID" value="NHC34409.1"/>
    <property type="molecule type" value="Genomic_DNA"/>
</dbReference>
<dbReference type="GO" id="GO:0016746">
    <property type="term" value="F:acyltransferase activity"/>
    <property type="evidence" value="ECO:0007669"/>
    <property type="project" value="UniProtKB-KW"/>
</dbReference>
<reference evidence="1 2" key="1">
    <citation type="journal article" date="2015" name="Genome Announc.">
        <title>Draft Genome Sequence of the Terrestrial Cyanobacterium Scytonema millei VB511283, Isolated from Eastern India.</title>
        <authorList>
            <person name="Sen D."/>
            <person name="Chandrababunaidu M.M."/>
            <person name="Singh D."/>
            <person name="Sanghi N."/>
            <person name="Ghorai A."/>
            <person name="Mishra G.P."/>
            <person name="Madduluri M."/>
            <person name="Adhikary S.P."/>
            <person name="Tripathy S."/>
        </authorList>
    </citation>
    <scope>NUCLEOTIDE SEQUENCE [LARGE SCALE GENOMIC DNA]</scope>
    <source>
        <strain evidence="1 2">VB511283</strain>
    </source>
</reference>
<dbReference type="Proteomes" id="UP000031532">
    <property type="component" value="Unassembled WGS sequence"/>
</dbReference>
<sequence length="100" mass="11309">MQTQQDGKLRYEICFPGLPLAVYREVAAHLRQVEGVETGLYPATNQQFDYNQSQVGGLWIHYAPTASSASRELVDRILAYYQQLFQQGAKSREQGAVKND</sequence>
<keyword evidence="2" id="KW-1185">Reference proteome</keyword>
<keyword evidence="1" id="KW-0808">Transferase</keyword>
<comment type="caution">
    <text evidence="1">The sequence shown here is derived from an EMBL/GenBank/DDBJ whole genome shotgun (WGS) entry which is preliminary data.</text>
</comment>
<organism evidence="1 2">
    <name type="scientific">Scytonema millei VB511283</name>
    <dbReference type="NCBI Taxonomy" id="1245923"/>
    <lineage>
        <taxon>Bacteria</taxon>
        <taxon>Bacillati</taxon>
        <taxon>Cyanobacteriota</taxon>
        <taxon>Cyanophyceae</taxon>
        <taxon>Nostocales</taxon>
        <taxon>Scytonemataceae</taxon>
        <taxon>Scytonema</taxon>
    </lineage>
</organism>